<dbReference type="RefSeq" id="WP_268114313.1">
    <property type="nucleotide sequence ID" value="NZ_CP113524.1"/>
</dbReference>
<reference evidence="1" key="1">
    <citation type="submission" date="2022-11" db="EMBL/GenBank/DDBJ databases">
        <title>Lacrimispora xylanolytica sy1, complete genome.</title>
        <authorList>
            <person name="Choi S."/>
        </authorList>
    </citation>
    <scope>NUCLEOTIDE SEQUENCE</scope>
    <source>
        <strain evidence="1">Sy1</strain>
    </source>
</reference>
<protein>
    <recommendedName>
        <fullName evidence="3">Lipoprotein</fullName>
    </recommendedName>
</protein>
<dbReference type="Proteomes" id="UP001163115">
    <property type="component" value="Chromosome"/>
</dbReference>
<dbReference type="EMBL" id="CP113524">
    <property type="protein sequence ID" value="WAJ22505.1"/>
    <property type="molecule type" value="Genomic_DNA"/>
</dbReference>
<name>A0ABY7A759_9FIRM</name>
<keyword evidence="2" id="KW-1185">Reference proteome</keyword>
<dbReference type="PROSITE" id="PS51257">
    <property type="entry name" value="PROKAR_LIPOPROTEIN"/>
    <property type="match status" value="1"/>
</dbReference>
<evidence type="ECO:0000313" key="2">
    <source>
        <dbReference type="Proteomes" id="UP001163115"/>
    </source>
</evidence>
<gene>
    <name evidence="1" type="ORF">OW255_13075</name>
</gene>
<accession>A0ABY7A759</accession>
<evidence type="ECO:0008006" key="3">
    <source>
        <dbReference type="Google" id="ProtNLM"/>
    </source>
</evidence>
<organism evidence="1 2">
    <name type="scientific">Lacrimispora xylanolytica</name>
    <dbReference type="NCBI Taxonomy" id="29375"/>
    <lineage>
        <taxon>Bacteria</taxon>
        <taxon>Bacillati</taxon>
        <taxon>Bacillota</taxon>
        <taxon>Clostridia</taxon>
        <taxon>Lachnospirales</taxon>
        <taxon>Lachnospiraceae</taxon>
        <taxon>Lacrimispora</taxon>
    </lineage>
</organism>
<evidence type="ECO:0000313" key="1">
    <source>
        <dbReference type="EMBL" id="WAJ22505.1"/>
    </source>
</evidence>
<proteinExistence type="predicted"/>
<sequence length="43" mass="4943">MNRLIVYILAAFMVAAALTSCRHSYRKQIRPLFSQISCENVNL</sequence>